<keyword evidence="1" id="KW-0808">Transferase</keyword>
<organism evidence="5 6">
    <name type="scientific">Colletotrichum chlorophyti</name>
    <dbReference type="NCBI Taxonomy" id="708187"/>
    <lineage>
        <taxon>Eukaryota</taxon>
        <taxon>Fungi</taxon>
        <taxon>Dikarya</taxon>
        <taxon>Ascomycota</taxon>
        <taxon>Pezizomycotina</taxon>
        <taxon>Sordariomycetes</taxon>
        <taxon>Hypocreomycetidae</taxon>
        <taxon>Glomerellales</taxon>
        <taxon>Glomerellaceae</taxon>
        <taxon>Colletotrichum</taxon>
    </lineage>
</organism>
<dbReference type="SFLD" id="SFLDS00005">
    <property type="entry name" value="Isoprenoid_Synthase_Type_I"/>
    <property type="match status" value="1"/>
</dbReference>
<evidence type="ECO:0000256" key="2">
    <source>
        <dbReference type="ARBA" id="ARBA00022723"/>
    </source>
</evidence>
<dbReference type="Gene3D" id="1.10.600.10">
    <property type="entry name" value="Farnesyl Diphosphate Synthase"/>
    <property type="match status" value="2"/>
</dbReference>
<dbReference type="InterPro" id="IPR033749">
    <property type="entry name" value="Polyprenyl_synt_CS"/>
</dbReference>
<accession>A0A1Q8S689</accession>
<reference evidence="5 6" key="1">
    <citation type="submission" date="2016-11" db="EMBL/GenBank/DDBJ databases">
        <title>Draft Genome Assembly of Colletotrichum chlorophyti a pathogen of herbaceous plants.</title>
        <authorList>
            <person name="Gan P."/>
            <person name="Narusaka M."/>
            <person name="Tsushima A."/>
            <person name="Narusaka Y."/>
            <person name="Takano Y."/>
            <person name="Shirasu K."/>
        </authorList>
    </citation>
    <scope>NUCLEOTIDE SEQUENCE [LARGE SCALE GENOMIC DNA]</scope>
    <source>
        <strain evidence="5 6">NTL11</strain>
    </source>
</reference>
<dbReference type="PANTHER" id="PTHR12001:SF72">
    <property type="entry name" value="THIJ_PFPI FAMILY PROTEIN (AFU_ORTHOLOGUE AFUA_3G01210)-RELATED"/>
    <property type="match status" value="1"/>
</dbReference>
<gene>
    <name evidence="5" type="ORF">CCHL11_07379</name>
</gene>
<name>A0A1Q8S689_9PEZI</name>
<feature type="region of interest" description="Disordered" evidence="4">
    <location>
        <begin position="348"/>
        <end position="406"/>
    </location>
</feature>
<dbReference type="STRING" id="708187.A0A1Q8S689"/>
<dbReference type="EMBL" id="MPGH01000012">
    <property type="protein sequence ID" value="OLN96964.1"/>
    <property type="molecule type" value="Genomic_DNA"/>
</dbReference>
<evidence type="ECO:0000313" key="5">
    <source>
        <dbReference type="EMBL" id="OLN96964.1"/>
    </source>
</evidence>
<dbReference type="GO" id="GO:0004659">
    <property type="term" value="F:prenyltransferase activity"/>
    <property type="evidence" value="ECO:0007669"/>
    <property type="project" value="InterPro"/>
</dbReference>
<keyword evidence="3" id="KW-0460">Magnesium</keyword>
<comment type="caution">
    <text evidence="5">The sequence shown here is derived from an EMBL/GenBank/DDBJ whole genome shotgun (WGS) entry which is preliminary data.</text>
</comment>
<evidence type="ECO:0000256" key="3">
    <source>
        <dbReference type="ARBA" id="ARBA00022842"/>
    </source>
</evidence>
<dbReference type="Pfam" id="PF00348">
    <property type="entry name" value="polyprenyl_synt"/>
    <property type="match status" value="1"/>
</dbReference>
<feature type="compositionally biased region" description="Low complexity" evidence="4">
    <location>
        <begin position="385"/>
        <end position="395"/>
    </location>
</feature>
<protein>
    <submittedName>
        <fullName evidence="5">Fusicoccadiene synthase 3</fullName>
    </submittedName>
</protein>
<sequence>MFAYSTAVDPATYETEGLCDGIEVRKSCFTHLEDRGAIRAHQDWNKYVGPCCEYRGTLGPKYSFMSLTVPECLPDRLEIISYANEFAFLHDDVTDQVDFERGEVENDEMMNAFLEAANTGSINSSASMAARAGKKKIQSQLFLEMLSIDPECAKTTMKAWARFVEVGSSRKHETRFQTLAEYLPYRIMDVGEMFWYGVVTFGLSLRIPSHEMDICRELMAPAWIAVGLQNDLWSWPKERDAAEKQGKNHVINAIWVLMQEHQTDVHGAEQICRRLIKDYVAKYLHIVEESRSNDSLSQDLRKYIEAMKYSISGNVVWSLTCPRYNPQASFNKSQLEWMHHGVPALETSPSLSAEPDYVSHHSPTFSETLDMDRRDSYGEVALDRSSSQSSVSTTSEVNGDEPRAKHDTQLANEKEILEAPYNYIASLPSKGVRERFIDALNNWLQVPDSALESIMEVTRLLHNASLILDDFQDESPLRRGKVATHTIFGPAQAINSSSYAIVKAINQVAEFASKECVCETTQKVMDLFQGQAMDLFWTYNGRCPAMDEYYRMVDNKTGKLFSIVTGLMLDSQKRTSTKASASLEKFTSLLGRYFQVRDDYQNLVSVDYAQQKGFCEDLDEGKYTVPLIYTLQTQPDNIHLINLLSTGRKMGRLTREQKEHVLETLRESGGLAYTRVTLLRMHSQVSDALKDLESSFESSNSEMKVLLELLRIEN</sequence>
<dbReference type="PROSITE" id="PS00723">
    <property type="entry name" value="POLYPRENYL_SYNTHASE_1"/>
    <property type="match status" value="1"/>
</dbReference>
<dbReference type="AlphaFoldDB" id="A0A1Q8S689"/>
<evidence type="ECO:0000313" key="6">
    <source>
        <dbReference type="Proteomes" id="UP000186583"/>
    </source>
</evidence>
<dbReference type="SUPFAM" id="SSF48576">
    <property type="entry name" value="Terpenoid synthases"/>
    <property type="match status" value="2"/>
</dbReference>
<dbReference type="GO" id="GO:0008299">
    <property type="term" value="P:isoprenoid biosynthetic process"/>
    <property type="evidence" value="ECO:0007669"/>
    <property type="project" value="InterPro"/>
</dbReference>
<dbReference type="PROSITE" id="PS00444">
    <property type="entry name" value="POLYPRENYL_SYNTHASE_2"/>
    <property type="match status" value="1"/>
</dbReference>
<dbReference type="Proteomes" id="UP000186583">
    <property type="component" value="Unassembled WGS sequence"/>
</dbReference>
<keyword evidence="2" id="KW-0479">Metal-binding</keyword>
<dbReference type="GO" id="GO:0046872">
    <property type="term" value="F:metal ion binding"/>
    <property type="evidence" value="ECO:0007669"/>
    <property type="project" value="UniProtKB-KW"/>
</dbReference>
<evidence type="ECO:0000256" key="1">
    <source>
        <dbReference type="ARBA" id="ARBA00022679"/>
    </source>
</evidence>
<dbReference type="GO" id="GO:0043386">
    <property type="term" value="P:mycotoxin biosynthetic process"/>
    <property type="evidence" value="ECO:0007669"/>
    <property type="project" value="UniProtKB-ARBA"/>
</dbReference>
<dbReference type="Pfam" id="PF19086">
    <property type="entry name" value="Terpene_syn_C_2"/>
    <property type="match status" value="1"/>
</dbReference>
<dbReference type="GO" id="GO:0046165">
    <property type="term" value="P:alcohol biosynthetic process"/>
    <property type="evidence" value="ECO:0007669"/>
    <property type="project" value="UniProtKB-ARBA"/>
</dbReference>
<proteinExistence type="predicted"/>
<evidence type="ECO:0000256" key="4">
    <source>
        <dbReference type="SAM" id="MobiDB-lite"/>
    </source>
</evidence>
<dbReference type="PANTHER" id="PTHR12001">
    <property type="entry name" value="GERANYLGERANYL PYROPHOSPHATE SYNTHASE"/>
    <property type="match status" value="1"/>
</dbReference>
<dbReference type="InterPro" id="IPR000092">
    <property type="entry name" value="Polyprenyl_synt"/>
</dbReference>
<keyword evidence="6" id="KW-1185">Reference proteome</keyword>
<dbReference type="OrthoDB" id="6921389at2759"/>
<dbReference type="InterPro" id="IPR008949">
    <property type="entry name" value="Isoprenoid_synthase_dom_sf"/>
</dbReference>